<dbReference type="EMBL" id="PDCK01000045">
    <property type="protein sequence ID" value="PRQ20240.1"/>
    <property type="molecule type" value="Genomic_DNA"/>
</dbReference>
<evidence type="ECO:0000256" key="5">
    <source>
        <dbReference type="ARBA" id="ARBA00022729"/>
    </source>
</evidence>
<gene>
    <name evidence="16" type="ORF">RchiOBHm_Chr7g0225971</name>
</gene>
<organism evidence="16 17">
    <name type="scientific">Rosa chinensis</name>
    <name type="common">China rose</name>
    <dbReference type="NCBI Taxonomy" id="74649"/>
    <lineage>
        <taxon>Eukaryota</taxon>
        <taxon>Viridiplantae</taxon>
        <taxon>Streptophyta</taxon>
        <taxon>Embryophyta</taxon>
        <taxon>Tracheophyta</taxon>
        <taxon>Spermatophyta</taxon>
        <taxon>Magnoliopsida</taxon>
        <taxon>eudicotyledons</taxon>
        <taxon>Gunneridae</taxon>
        <taxon>Pentapetalae</taxon>
        <taxon>rosids</taxon>
        <taxon>fabids</taxon>
        <taxon>Rosales</taxon>
        <taxon>Rosaceae</taxon>
        <taxon>Rosoideae</taxon>
        <taxon>Rosoideae incertae sedis</taxon>
        <taxon>Rosa</taxon>
    </lineage>
</organism>
<keyword evidence="6 13" id="KW-0547">Nucleotide-binding</keyword>
<dbReference type="Gramene" id="PRQ20240">
    <property type="protein sequence ID" value="PRQ20240"/>
    <property type="gene ID" value="RchiOBHm_Chr7g0225971"/>
</dbReference>
<keyword evidence="8 13" id="KW-0067">ATP-binding</keyword>
<name>A0A2P6PE90_ROSCH</name>
<dbReference type="Gene3D" id="3.30.200.20">
    <property type="entry name" value="Phosphorylase Kinase, domain 1"/>
    <property type="match status" value="1"/>
</dbReference>
<comment type="subcellular location">
    <subcellularLocation>
        <location evidence="1">Membrane</location>
        <topology evidence="1">Single-pass type I membrane protein</topology>
    </subcellularLocation>
</comment>
<evidence type="ECO:0000256" key="2">
    <source>
        <dbReference type="ARBA" id="ARBA00022527"/>
    </source>
</evidence>
<dbReference type="PROSITE" id="PS00107">
    <property type="entry name" value="PROTEIN_KINASE_ATP"/>
    <property type="match status" value="1"/>
</dbReference>
<dbReference type="Gene3D" id="1.10.510.10">
    <property type="entry name" value="Transferase(Phosphotransferase) domain 1"/>
    <property type="match status" value="1"/>
</dbReference>
<dbReference type="Proteomes" id="UP000238479">
    <property type="component" value="Chromosome 7"/>
</dbReference>
<dbReference type="CDD" id="cd00054">
    <property type="entry name" value="EGF_CA"/>
    <property type="match status" value="1"/>
</dbReference>
<dbReference type="PANTHER" id="PTHR27005">
    <property type="entry name" value="WALL-ASSOCIATED RECEPTOR KINASE-LIKE 21"/>
    <property type="match status" value="1"/>
</dbReference>
<evidence type="ECO:0000256" key="14">
    <source>
        <dbReference type="SAM" id="Phobius"/>
    </source>
</evidence>
<dbReference type="STRING" id="74649.A0A2P6PE90"/>
<dbReference type="GO" id="GO:0005886">
    <property type="term" value="C:plasma membrane"/>
    <property type="evidence" value="ECO:0007669"/>
    <property type="project" value="TreeGrafter"/>
</dbReference>
<dbReference type="GO" id="GO:0004674">
    <property type="term" value="F:protein serine/threonine kinase activity"/>
    <property type="evidence" value="ECO:0007669"/>
    <property type="project" value="UniProtKB-KW"/>
</dbReference>
<dbReference type="Gene3D" id="2.10.25.10">
    <property type="entry name" value="Laminin"/>
    <property type="match status" value="1"/>
</dbReference>
<feature type="binding site" evidence="13">
    <location>
        <position position="349"/>
    </location>
    <ligand>
        <name>ATP</name>
        <dbReference type="ChEBI" id="CHEBI:30616"/>
    </ligand>
</feature>
<evidence type="ECO:0000256" key="9">
    <source>
        <dbReference type="ARBA" id="ARBA00022989"/>
    </source>
</evidence>
<dbReference type="InterPro" id="IPR000719">
    <property type="entry name" value="Prot_kinase_dom"/>
</dbReference>
<sequence length="620" mass="69859">MRSNNQTVGGCMSTCGDNTVGNGCIGTNCCQTILPQYLSEISTKLQSESAEADSGKQPDAILSAHSYAFMVDQEWFQNNISYFGDIKDMDNVPVVLEWRLSLDKNSSSFTSYEKFIAKTYLGFTLSSIPYMGNSLFDSLQYFRNITLRQDDDPTPYCNLFNATSPTNNLPMLQCFCPAGYDGNPFLVQPCQDIDECQEDIPCMGYDTAAQKWNFSGGSCQNTDGGHICYSSIDSVACEFHGGWSGQECGIYLGFALLLLFIAARYVYTAINKKKHIIRKKMFFKRNGGLLLEQQLRFAKINGEKIKLFKSKELEKSTDNFSINRILGHGGHGTVYKGMLKDGRIVAVKKSKLVDESKLAEFINEVVILSEIKHRNVVKLLGCCLETEIPIVVYEFIPNGTLFQYIHDEKNEEFPLTWKMRLRIATEIAGALSYLHATASCPIYHRDIKSTNILLDEKYRAKIADFGTSRSVAIDQTHLTTLVHGTFGYLDPEYFRSSKFTEKSDVYSFGVVLVELLTGKKPVSAIKVLKQEEEYQSLVACFIILMQENRLFDIVDEQVSKEGSKKDIRIVANLAEKCLDLNGRKRPTMREVTTELEVIQMSKTTSIIEQIYEDVELPCQG</sequence>
<evidence type="ECO:0000256" key="12">
    <source>
        <dbReference type="ARBA" id="ARBA00047951"/>
    </source>
</evidence>
<evidence type="ECO:0000256" key="8">
    <source>
        <dbReference type="ARBA" id="ARBA00022840"/>
    </source>
</evidence>
<comment type="catalytic activity">
    <reaction evidence="12">
        <text>L-threonyl-[protein] + ATP = O-phospho-L-threonyl-[protein] + ADP + H(+)</text>
        <dbReference type="Rhea" id="RHEA:46608"/>
        <dbReference type="Rhea" id="RHEA-COMP:11060"/>
        <dbReference type="Rhea" id="RHEA-COMP:11605"/>
        <dbReference type="ChEBI" id="CHEBI:15378"/>
        <dbReference type="ChEBI" id="CHEBI:30013"/>
        <dbReference type="ChEBI" id="CHEBI:30616"/>
        <dbReference type="ChEBI" id="CHEBI:61977"/>
        <dbReference type="ChEBI" id="CHEBI:456216"/>
    </reaction>
</comment>
<comment type="caution">
    <text evidence="16">The sequence shown here is derived from an EMBL/GenBank/DDBJ whole genome shotgun (WGS) entry which is preliminary data.</text>
</comment>
<evidence type="ECO:0000256" key="7">
    <source>
        <dbReference type="ARBA" id="ARBA00022777"/>
    </source>
</evidence>
<keyword evidence="4 14" id="KW-0812">Transmembrane</keyword>
<feature type="transmembrane region" description="Helical" evidence="14">
    <location>
        <begin position="250"/>
        <end position="270"/>
    </location>
</feature>
<evidence type="ECO:0000256" key="11">
    <source>
        <dbReference type="ARBA" id="ARBA00047558"/>
    </source>
</evidence>
<dbReference type="PANTHER" id="PTHR27005:SF280">
    <property type="entry name" value="WALL-ASSOCIATED RECEPTOR KINASE-LIKE 8"/>
    <property type="match status" value="1"/>
</dbReference>
<dbReference type="GO" id="GO:0007166">
    <property type="term" value="P:cell surface receptor signaling pathway"/>
    <property type="evidence" value="ECO:0007669"/>
    <property type="project" value="InterPro"/>
</dbReference>
<keyword evidence="7" id="KW-0418">Kinase</keyword>
<evidence type="ECO:0000256" key="6">
    <source>
        <dbReference type="ARBA" id="ARBA00022741"/>
    </source>
</evidence>
<dbReference type="InterPro" id="IPR017441">
    <property type="entry name" value="Protein_kinase_ATP_BS"/>
</dbReference>
<evidence type="ECO:0000256" key="10">
    <source>
        <dbReference type="ARBA" id="ARBA00023136"/>
    </source>
</evidence>
<dbReference type="InterPro" id="IPR045274">
    <property type="entry name" value="WAK-like"/>
</dbReference>
<protein>
    <recommendedName>
        <fullName evidence="15">Protein kinase domain-containing protein</fullName>
    </recommendedName>
</protein>
<dbReference type="InterPro" id="IPR011009">
    <property type="entry name" value="Kinase-like_dom_sf"/>
</dbReference>
<dbReference type="AlphaFoldDB" id="A0A2P6PE90"/>
<dbReference type="FunFam" id="3.30.200.20:FF:000043">
    <property type="entry name" value="Wall-associated receptor kinase 2"/>
    <property type="match status" value="1"/>
</dbReference>
<evidence type="ECO:0000259" key="15">
    <source>
        <dbReference type="PROSITE" id="PS50011"/>
    </source>
</evidence>
<dbReference type="SUPFAM" id="SSF56112">
    <property type="entry name" value="Protein kinase-like (PK-like)"/>
    <property type="match status" value="1"/>
</dbReference>
<dbReference type="PROSITE" id="PS00108">
    <property type="entry name" value="PROTEIN_KINASE_ST"/>
    <property type="match status" value="1"/>
</dbReference>
<evidence type="ECO:0000256" key="4">
    <source>
        <dbReference type="ARBA" id="ARBA00022692"/>
    </source>
</evidence>
<evidence type="ECO:0000256" key="3">
    <source>
        <dbReference type="ARBA" id="ARBA00022679"/>
    </source>
</evidence>
<keyword evidence="2" id="KW-0723">Serine/threonine-protein kinase</keyword>
<dbReference type="GO" id="GO:0005524">
    <property type="term" value="F:ATP binding"/>
    <property type="evidence" value="ECO:0007669"/>
    <property type="project" value="UniProtKB-UniRule"/>
</dbReference>
<keyword evidence="17" id="KW-1185">Reference proteome</keyword>
<dbReference type="PROSITE" id="PS50011">
    <property type="entry name" value="PROTEIN_KINASE_DOM"/>
    <property type="match status" value="1"/>
</dbReference>
<proteinExistence type="predicted"/>
<evidence type="ECO:0000313" key="16">
    <source>
        <dbReference type="EMBL" id="PRQ20240.1"/>
    </source>
</evidence>
<keyword evidence="3 16" id="KW-0808">Transferase</keyword>
<reference evidence="16 17" key="1">
    <citation type="journal article" date="2018" name="Nat. Genet.">
        <title>The Rosa genome provides new insights in the design of modern roses.</title>
        <authorList>
            <person name="Bendahmane M."/>
        </authorList>
    </citation>
    <scope>NUCLEOTIDE SEQUENCE [LARGE SCALE GENOMIC DNA]</scope>
    <source>
        <strain evidence="17">cv. Old Blush</strain>
    </source>
</reference>
<evidence type="ECO:0000256" key="13">
    <source>
        <dbReference type="PROSITE-ProRule" id="PRU10141"/>
    </source>
</evidence>
<dbReference type="OMA" id="CYSSIDS"/>
<accession>A0A2P6PE90</accession>
<evidence type="ECO:0000256" key="1">
    <source>
        <dbReference type="ARBA" id="ARBA00004479"/>
    </source>
</evidence>
<dbReference type="InterPro" id="IPR008271">
    <property type="entry name" value="Ser/Thr_kinase_AS"/>
</dbReference>
<comment type="catalytic activity">
    <reaction evidence="11">
        <text>L-seryl-[protein] + ATP = O-phospho-L-seryl-[protein] + ADP + H(+)</text>
        <dbReference type="Rhea" id="RHEA:17989"/>
        <dbReference type="Rhea" id="RHEA-COMP:9863"/>
        <dbReference type="Rhea" id="RHEA-COMP:11604"/>
        <dbReference type="ChEBI" id="CHEBI:15378"/>
        <dbReference type="ChEBI" id="CHEBI:29999"/>
        <dbReference type="ChEBI" id="CHEBI:30616"/>
        <dbReference type="ChEBI" id="CHEBI:83421"/>
        <dbReference type="ChEBI" id="CHEBI:456216"/>
    </reaction>
</comment>
<keyword evidence="10 14" id="KW-0472">Membrane</keyword>
<keyword evidence="5" id="KW-0732">Signal</keyword>
<evidence type="ECO:0000313" key="17">
    <source>
        <dbReference type="Proteomes" id="UP000238479"/>
    </source>
</evidence>
<dbReference type="SMART" id="SM00220">
    <property type="entry name" value="S_TKc"/>
    <property type="match status" value="1"/>
</dbReference>
<feature type="domain" description="Protein kinase" evidence="15">
    <location>
        <begin position="320"/>
        <end position="598"/>
    </location>
</feature>
<keyword evidence="9 14" id="KW-1133">Transmembrane helix</keyword>
<dbReference type="Pfam" id="PF00069">
    <property type="entry name" value="Pkinase"/>
    <property type="match status" value="1"/>
</dbReference>
<dbReference type="FunFam" id="1.10.510.10:FF:000084">
    <property type="entry name" value="Wall-associated receptor kinase 2"/>
    <property type="match status" value="1"/>
</dbReference>